<gene>
    <name evidence="1" type="ORF">RSO01_45760</name>
</gene>
<sequence>MSEPIVVKTVEELKAAPEEYREAVAKLVISHAVNELYGAQVFDEPAIAYAPTPYAKWLTCRVAMEEYGHHVRFKQLGVQMGIPEGRMIPGTGKRPLSIFEFPLKTWEEFVAIKLLADLAEILQVEDLLHCTFHPLRNLARATMPEERFHAQFGEDFTAELIKTPEGKATLQAAIDEYFPYLPSFFGGSKSKNNEVFRKWNIKQRTNDEMRADFMKRATEVAAKYDLTLPEVKQAA</sequence>
<organism evidence="1 2">
    <name type="scientific">Reyranella soli</name>
    <dbReference type="NCBI Taxonomy" id="1230389"/>
    <lineage>
        <taxon>Bacteria</taxon>
        <taxon>Pseudomonadati</taxon>
        <taxon>Pseudomonadota</taxon>
        <taxon>Alphaproteobacteria</taxon>
        <taxon>Hyphomicrobiales</taxon>
        <taxon>Reyranellaceae</taxon>
        <taxon>Reyranella</taxon>
    </lineage>
</organism>
<dbReference type="GO" id="GO:0005829">
    <property type="term" value="C:cytosol"/>
    <property type="evidence" value="ECO:0007669"/>
    <property type="project" value="TreeGrafter"/>
</dbReference>
<dbReference type="GO" id="GO:0010124">
    <property type="term" value="P:phenylacetate catabolic process"/>
    <property type="evidence" value="ECO:0007669"/>
    <property type="project" value="InterPro"/>
</dbReference>
<dbReference type="SUPFAM" id="SSF47240">
    <property type="entry name" value="Ferritin-like"/>
    <property type="match status" value="1"/>
</dbReference>
<dbReference type="OrthoDB" id="5292502at2"/>
<accession>A0A512NEN4</accession>
<dbReference type="InterPro" id="IPR052703">
    <property type="entry name" value="Aromatic_CoA_ox/epox"/>
</dbReference>
<dbReference type="AlphaFoldDB" id="A0A512NEN4"/>
<dbReference type="PANTHER" id="PTHR30458:SF0">
    <property type="entry name" value="1,2-PHENYLACETYL-COA EPOXIDASE, SUBUNIT C"/>
    <property type="match status" value="1"/>
</dbReference>
<dbReference type="PANTHER" id="PTHR30458">
    <property type="entry name" value="PHENYLACETIC ACID DEGRADATION PROTEIN PAA"/>
    <property type="match status" value="1"/>
</dbReference>
<protein>
    <recommendedName>
        <fullName evidence="3">Phenylacetic acid catabolic family protein</fullName>
    </recommendedName>
</protein>
<comment type="caution">
    <text evidence="1">The sequence shown here is derived from an EMBL/GenBank/DDBJ whole genome shotgun (WGS) entry which is preliminary data.</text>
</comment>
<dbReference type="Pfam" id="PF05138">
    <property type="entry name" value="PaaA_PaaC"/>
    <property type="match status" value="1"/>
</dbReference>
<evidence type="ECO:0000313" key="1">
    <source>
        <dbReference type="EMBL" id="GEP57410.1"/>
    </source>
</evidence>
<dbReference type="RefSeq" id="WP_147151780.1">
    <property type="nucleotide sequence ID" value="NZ_BKAJ01000078.1"/>
</dbReference>
<evidence type="ECO:0008006" key="3">
    <source>
        <dbReference type="Google" id="ProtNLM"/>
    </source>
</evidence>
<evidence type="ECO:0000313" key="2">
    <source>
        <dbReference type="Proteomes" id="UP000321058"/>
    </source>
</evidence>
<proteinExistence type="predicted"/>
<dbReference type="InterPro" id="IPR007814">
    <property type="entry name" value="PaaA_PaaC"/>
</dbReference>
<dbReference type="EMBL" id="BKAJ01000078">
    <property type="protein sequence ID" value="GEP57410.1"/>
    <property type="molecule type" value="Genomic_DNA"/>
</dbReference>
<dbReference type="Gene3D" id="1.20.1260.10">
    <property type="match status" value="1"/>
</dbReference>
<keyword evidence="2" id="KW-1185">Reference proteome</keyword>
<dbReference type="Proteomes" id="UP000321058">
    <property type="component" value="Unassembled WGS sequence"/>
</dbReference>
<dbReference type="InterPro" id="IPR012347">
    <property type="entry name" value="Ferritin-like"/>
</dbReference>
<name>A0A512NEN4_9HYPH</name>
<reference evidence="1 2" key="1">
    <citation type="submission" date="2019-07" db="EMBL/GenBank/DDBJ databases">
        <title>Whole genome shotgun sequence of Reyranella soli NBRC 108950.</title>
        <authorList>
            <person name="Hosoyama A."/>
            <person name="Uohara A."/>
            <person name="Ohji S."/>
            <person name="Ichikawa N."/>
        </authorList>
    </citation>
    <scope>NUCLEOTIDE SEQUENCE [LARGE SCALE GENOMIC DNA]</scope>
    <source>
        <strain evidence="1 2">NBRC 108950</strain>
    </source>
</reference>
<dbReference type="InterPro" id="IPR009078">
    <property type="entry name" value="Ferritin-like_SF"/>
</dbReference>